<feature type="region of interest" description="Disordered" evidence="1">
    <location>
        <begin position="75"/>
        <end position="134"/>
    </location>
</feature>
<accession>A0A212EV94</accession>
<comment type="caution">
    <text evidence="2">The sequence shown here is derived from an EMBL/GenBank/DDBJ whole genome shotgun (WGS) entry which is preliminary data.</text>
</comment>
<feature type="region of interest" description="Disordered" evidence="1">
    <location>
        <begin position="1"/>
        <end position="36"/>
    </location>
</feature>
<gene>
    <name evidence="2" type="ORF">KGM_204000</name>
</gene>
<protein>
    <submittedName>
        <fullName evidence="2">Seminal fluid protein HACP043</fullName>
    </submittedName>
</protein>
<reference evidence="2 3" key="1">
    <citation type="journal article" date="2011" name="Cell">
        <title>The monarch butterfly genome yields insights into long-distance migration.</title>
        <authorList>
            <person name="Zhan S."/>
            <person name="Merlin C."/>
            <person name="Boore J.L."/>
            <person name="Reppert S.M."/>
        </authorList>
    </citation>
    <scope>NUCLEOTIDE SEQUENCE [LARGE SCALE GENOMIC DNA]</scope>
    <source>
        <strain evidence="2">F-2</strain>
    </source>
</reference>
<dbReference type="EMBL" id="AGBW02012238">
    <property type="protein sequence ID" value="OWR45374.1"/>
    <property type="molecule type" value="Genomic_DNA"/>
</dbReference>
<organism evidence="2 3">
    <name type="scientific">Danaus plexippus plexippus</name>
    <dbReference type="NCBI Taxonomy" id="278856"/>
    <lineage>
        <taxon>Eukaryota</taxon>
        <taxon>Metazoa</taxon>
        <taxon>Ecdysozoa</taxon>
        <taxon>Arthropoda</taxon>
        <taxon>Hexapoda</taxon>
        <taxon>Insecta</taxon>
        <taxon>Pterygota</taxon>
        <taxon>Neoptera</taxon>
        <taxon>Endopterygota</taxon>
        <taxon>Lepidoptera</taxon>
        <taxon>Glossata</taxon>
        <taxon>Ditrysia</taxon>
        <taxon>Papilionoidea</taxon>
        <taxon>Nymphalidae</taxon>
        <taxon>Danainae</taxon>
        <taxon>Danaini</taxon>
        <taxon>Danaina</taxon>
        <taxon>Danaus</taxon>
        <taxon>Danaus</taxon>
    </lineage>
</organism>
<name>A0A212EV94_DANPL</name>
<dbReference type="KEGG" id="dpl:KGM_204000"/>
<evidence type="ECO:0000313" key="2">
    <source>
        <dbReference type="EMBL" id="OWR45374.1"/>
    </source>
</evidence>
<sequence>MNSYPGARYGYQNPRQTSYSERELKEQHGEQVEKYNKHEEFKQFTDQVKERTRLDPKRTVEDEVKEVLQWTKNLENRPMRYGPRPKRPMMSMRNKPTARPAAMDPNPGMNPYWAEPEPKKTRFPTPGPNTPRMVTGQQAMDAALRTLKVGYIKK</sequence>
<keyword evidence="3" id="KW-1185">Reference proteome</keyword>
<evidence type="ECO:0000256" key="1">
    <source>
        <dbReference type="SAM" id="MobiDB-lite"/>
    </source>
</evidence>
<proteinExistence type="predicted"/>
<evidence type="ECO:0000313" key="3">
    <source>
        <dbReference type="Proteomes" id="UP000007151"/>
    </source>
</evidence>
<feature type="compositionally biased region" description="Basic and acidic residues" evidence="1">
    <location>
        <begin position="20"/>
        <end position="36"/>
    </location>
</feature>
<dbReference type="AlphaFoldDB" id="A0A212EV94"/>
<dbReference type="Proteomes" id="UP000007151">
    <property type="component" value="Unassembled WGS sequence"/>
</dbReference>
<dbReference type="InParanoid" id="A0A212EV94"/>